<sequence length="220" mass="21773">MRYTVSKLRTSAMKRVRFAPVALVAGIFAAVLLSLSLTGTLSGFAASITNSGNSAASGTLVMQEQNAGATVTCLSTDGGSVSTNAATCSTINKFGGSTTMTPGNTVNTAISIKNTGTANAATFTLTPGATCTQSANGAQNGTATDLCAKMNLVITSGSTTVFSGTLASFKGAAASAFTMPPAPAAGASVPFNFAVTLDSSAGNTYQGLAASVPMTWTFTA</sequence>
<organism evidence="1 2">
    <name type="scientific">Curtobacterium citreum</name>
    <dbReference type="NCBI Taxonomy" id="2036"/>
    <lineage>
        <taxon>Bacteria</taxon>
        <taxon>Bacillati</taxon>
        <taxon>Actinomycetota</taxon>
        <taxon>Actinomycetes</taxon>
        <taxon>Micrococcales</taxon>
        <taxon>Microbacteriaceae</taxon>
        <taxon>Curtobacterium</taxon>
    </lineage>
</organism>
<dbReference type="EMBL" id="JABMCG010000126">
    <property type="protein sequence ID" value="NUU29580.1"/>
    <property type="molecule type" value="Genomic_DNA"/>
</dbReference>
<gene>
    <name evidence="1" type="ORF">HP467_15925</name>
</gene>
<dbReference type="RefSeq" id="WP_058742826.1">
    <property type="nucleotide sequence ID" value="NZ_BAAAWP010000001.1"/>
</dbReference>
<comment type="caution">
    <text evidence="1">The sequence shown here is derived from an EMBL/GenBank/DDBJ whole genome shotgun (WGS) entry which is preliminary data.</text>
</comment>
<protein>
    <submittedName>
        <fullName evidence="1">Uncharacterized protein</fullName>
    </submittedName>
</protein>
<dbReference type="AlphaFoldDB" id="A0A850DZE9"/>
<name>A0A850DZE9_9MICO</name>
<evidence type="ECO:0000313" key="1">
    <source>
        <dbReference type="EMBL" id="NUU29580.1"/>
    </source>
</evidence>
<dbReference type="Proteomes" id="UP000539146">
    <property type="component" value="Unassembled WGS sequence"/>
</dbReference>
<proteinExistence type="predicted"/>
<evidence type="ECO:0000313" key="2">
    <source>
        <dbReference type="Proteomes" id="UP000539146"/>
    </source>
</evidence>
<accession>A0A850DZE9</accession>
<reference evidence="1 2" key="1">
    <citation type="submission" date="2020-05" db="EMBL/GenBank/DDBJ databases">
        <title>Genome Sequencing of Type Strains.</title>
        <authorList>
            <person name="Lemaire J.F."/>
            <person name="Inderbitzin P."/>
            <person name="Gregorio O.A."/>
            <person name="Collins S.B."/>
            <person name="Wespe N."/>
            <person name="Knight-Connoni V."/>
        </authorList>
    </citation>
    <scope>NUCLEOTIDE SEQUENCE [LARGE SCALE GENOMIC DNA]</scope>
    <source>
        <strain evidence="1 2">DSM 20512</strain>
    </source>
</reference>